<dbReference type="PANTHER" id="PTHR37212:SF2">
    <property type="entry name" value="ACTIN PROTEIN 2_3 COMPLEX SUBUNIT-LIKE PROTEIN"/>
    <property type="match status" value="1"/>
</dbReference>
<feature type="compositionally biased region" description="Acidic residues" evidence="1">
    <location>
        <begin position="1"/>
        <end position="13"/>
    </location>
</feature>
<dbReference type="AlphaFoldDB" id="B8LQ06"/>
<dbReference type="OMA" id="STDWRAY"/>
<feature type="compositionally biased region" description="Basic and acidic residues" evidence="1">
    <location>
        <begin position="70"/>
        <end position="79"/>
    </location>
</feature>
<sequence length="472" mass="53757">MEDTGFLDFEMEDLNSPQALHKGPDRKKSANLIGLDELLHDHYQEKIKIVERESKKPRMYSSDSSDEEDDKRGKKREEQLSEFVSECERQVHNIAATVEVAPWGERIFGSQNSSPRLLVPGVDVCPLLQKLSENSELRLMTGLSAENGESFMVELLISGWLLNLILSRSHCDEFTVRWAFNLMAHSSTENVEMSACNFLCSIVLSGTEGSSSFCTLDWVPTYDQIKETVQIYGYLEDCMGDEQTLSEDKEDFEYDGPPENIRSWVKFVAACCRARKSRSILTTSEAENLAVMVTRFFLDRKLLCLSGILQECLSSIVNFFTDEEWLASSDIIAFSLSCSLPETNSNCLKLVESLSGLDVRIKELQKKVALHLLLSCMGKKEFTDVKQIIDLLTSFNVRDKQTDFIRMYICLALADVWLWCNPLVNENSIALETWLHFLRGCSCQISSTDWRAYASKVRNKASYLLQIYEGQR</sequence>
<evidence type="ECO:0000256" key="1">
    <source>
        <dbReference type="SAM" id="MobiDB-lite"/>
    </source>
</evidence>
<proteinExistence type="evidence at transcript level"/>
<protein>
    <submittedName>
        <fullName evidence="2">Uncharacterized protein</fullName>
    </submittedName>
</protein>
<reference evidence="2" key="1">
    <citation type="submission" date="2007-06" db="EMBL/GenBank/DDBJ databases">
        <title>Full length cDNA sequences from Sitka Spruce (Picea sitchensis).</title>
        <authorList>
            <person name="Ralph S.G."/>
            <person name="Chun H.E."/>
            <person name="Liao N."/>
            <person name="Ali J."/>
            <person name="Reid K."/>
            <person name="Kolosova N."/>
            <person name="Cooper N."/>
            <person name="Cullis C."/>
            <person name="Jancsik S."/>
            <person name="Moore R."/>
            <person name="Mayo M."/>
            <person name="Wagner S."/>
            <person name="Holt R.A."/>
            <person name="Jones S.J.M."/>
            <person name="Marra M.A."/>
            <person name="Ritland C.E."/>
            <person name="Ritland K."/>
            <person name="Bohlmann J."/>
        </authorList>
    </citation>
    <scope>NUCLEOTIDE SEQUENCE</scope>
    <source>
        <tissue evidence="2">Green portion of the leader tissue</tissue>
    </source>
</reference>
<feature type="region of interest" description="Disordered" evidence="1">
    <location>
        <begin position="1"/>
        <end position="27"/>
    </location>
</feature>
<feature type="region of interest" description="Disordered" evidence="1">
    <location>
        <begin position="51"/>
        <end position="79"/>
    </location>
</feature>
<dbReference type="PANTHER" id="PTHR37212">
    <property type="entry name" value="ACTIN PROTEIN 2/3 COMPLEX SUBUNIT-LIKE PROTEIN"/>
    <property type="match status" value="1"/>
</dbReference>
<organism evidence="2">
    <name type="scientific">Picea sitchensis</name>
    <name type="common">Sitka spruce</name>
    <name type="synonym">Pinus sitchensis</name>
    <dbReference type="NCBI Taxonomy" id="3332"/>
    <lineage>
        <taxon>Eukaryota</taxon>
        <taxon>Viridiplantae</taxon>
        <taxon>Streptophyta</taxon>
        <taxon>Embryophyta</taxon>
        <taxon>Tracheophyta</taxon>
        <taxon>Spermatophyta</taxon>
        <taxon>Pinopsida</taxon>
        <taxon>Pinidae</taxon>
        <taxon>Conifers I</taxon>
        <taxon>Pinales</taxon>
        <taxon>Pinaceae</taxon>
        <taxon>Picea</taxon>
    </lineage>
</organism>
<name>B8LQ06_PICSI</name>
<dbReference type="EMBL" id="EF677942">
    <property type="protein sequence ID" value="ABR17736.1"/>
    <property type="molecule type" value="mRNA"/>
</dbReference>
<accession>B8LQ06</accession>
<evidence type="ECO:0000313" key="2">
    <source>
        <dbReference type="EMBL" id="ABR17736.1"/>
    </source>
</evidence>